<name>A0A183GDP2_HELPZ</name>
<feature type="signal peptide" evidence="1">
    <location>
        <begin position="1"/>
        <end position="19"/>
    </location>
</feature>
<keyword evidence="1" id="KW-0732">Signal</keyword>
<feature type="chain" id="PRO_5044552010" evidence="1">
    <location>
        <begin position="20"/>
        <end position="230"/>
    </location>
</feature>
<accession>A0A183GDP2</accession>
<dbReference type="EMBL" id="UZAH01032103">
    <property type="protein sequence ID" value="VDP19660.1"/>
    <property type="molecule type" value="Genomic_DNA"/>
</dbReference>
<protein>
    <submittedName>
        <fullName evidence="4">CMP/dCMP-type deaminase domain-containing protein</fullName>
    </submittedName>
</protein>
<reference evidence="4" key="2">
    <citation type="submission" date="2019-09" db="UniProtKB">
        <authorList>
            <consortium name="WormBaseParasite"/>
        </authorList>
    </citation>
    <scope>IDENTIFICATION</scope>
</reference>
<gene>
    <name evidence="2" type="ORF">HPBE_LOCUS20381</name>
</gene>
<accession>A0A3P8BPK4</accession>
<evidence type="ECO:0000256" key="1">
    <source>
        <dbReference type="SAM" id="SignalP"/>
    </source>
</evidence>
<organism evidence="3 4">
    <name type="scientific">Heligmosomoides polygyrus</name>
    <name type="common">Parasitic roundworm</name>
    <dbReference type="NCBI Taxonomy" id="6339"/>
    <lineage>
        <taxon>Eukaryota</taxon>
        <taxon>Metazoa</taxon>
        <taxon>Ecdysozoa</taxon>
        <taxon>Nematoda</taxon>
        <taxon>Chromadorea</taxon>
        <taxon>Rhabditida</taxon>
        <taxon>Rhabditina</taxon>
        <taxon>Rhabditomorpha</taxon>
        <taxon>Strongyloidea</taxon>
        <taxon>Heligmosomidae</taxon>
        <taxon>Heligmosomoides</taxon>
    </lineage>
</organism>
<dbReference type="AlphaFoldDB" id="A0A183GDP2"/>
<keyword evidence="3" id="KW-1185">Reference proteome</keyword>
<evidence type="ECO:0000313" key="3">
    <source>
        <dbReference type="Proteomes" id="UP000050761"/>
    </source>
</evidence>
<reference evidence="2 3" key="1">
    <citation type="submission" date="2018-11" db="EMBL/GenBank/DDBJ databases">
        <authorList>
            <consortium name="Pathogen Informatics"/>
        </authorList>
    </citation>
    <scope>NUCLEOTIDE SEQUENCE [LARGE SCALE GENOMIC DNA]</scope>
</reference>
<evidence type="ECO:0000313" key="2">
    <source>
        <dbReference type="EMBL" id="VDP19660.1"/>
    </source>
</evidence>
<dbReference type="Proteomes" id="UP000050761">
    <property type="component" value="Unassembled WGS sequence"/>
</dbReference>
<dbReference type="WBParaSite" id="HPBE_0002038201-mRNA-1">
    <property type="protein sequence ID" value="HPBE_0002038201-mRNA-1"/>
    <property type="gene ID" value="HPBE_0002038201"/>
</dbReference>
<proteinExistence type="predicted"/>
<sequence>MRQYYKITSLLEIITLILAKKQCDSECTRYHRSENGEDAAVTNPNLIGRTEKSGSLRPRGLRRGLLQYTCGRLTKEWTGDDDGRMNGNRGRMPERELATAKVQARPTALSHAAATSRALSHAAATSRASSLGRRRQRPTSFFHRLDPSDSSLISAVFVCRHTPLPLCKRCLHFVLEVRNNTPIAHSRPLAVEFAKTGLGKFALYLGDGGKQQTINELRGLNFNSIGGART</sequence>
<evidence type="ECO:0000313" key="4">
    <source>
        <dbReference type="WBParaSite" id="HPBE_0002038201-mRNA-1"/>
    </source>
</evidence>